<feature type="compositionally biased region" description="Polar residues" evidence="1">
    <location>
        <begin position="200"/>
        <end position="220"/>
    </location>
</feature>
<evidence type="ECO:0000259" key="2">
    <source>
        <dbReference type="Pfam" id="PF05598"/>
    </source>
</evidence>
<organism evidence="3">
    <name type="scientific">uncultured Thiotrichaceae bacterium</name>
    <dbReference type="NCBI Taxonomy" id="298394"/>
    <lineage>
        <taxon>Bacteria</taxon>
        <taxon>Pseudomonadati</taxon>
        <taxon>Pseudomonadota</taxon>
        <taxon>Gammaproteobacteria</taxon>
        <taxon>Thiotrichales</taxon>
        <taxon>Thiotrichaceae</taxon>
        <taxon>environmental samples</taxon>
    </lineage>
</organism>
<feature type="region of interest" description="Disordered" evidence="1">
    <location>
        <begin position="180"/>
        <end position="220"/>
    </location>
</feature>
<evidence type="ECO:0000313" key="3">
    <source>
        <dbReference type="EMBL" id="CAA6813858.1"/>
    </source>
</evidence>
<evidence type="ECO:0000256" key="1">
    <source>
        <dbReference type="SAM" id="MobiDB-lite"/>
    </source>
</evidence>
<dbReference type="Pfam" id="PF05598">
    <property type="entry name" value="DUF772"/>
    <property type="match status" value="1"/>
</dbReference>
<dbReference type="InterPro" id="IPR008490">
    <property type="entry name" value="Transposase_InsH_N"/>
</dbReference>
<protein>
    <submittedName>
        <fullName evidence="3">Mobile element protein</fullName>
    </submittedName>
</protein>
<name>A0A6S6TB93_9GAMM</name>
<feature type="compositionally biased region" description="Basic and acidic residues" evidence="1">
    <location>
        <begin position="180"/>
        <end position="190"/>
    </location>
</feature>
<accession>A0A6S6TB93</accession>
<dbReference type="AlphaFoldDB" id="A0A6S6TB93"/>
<proteinExistence type="predicted"/>
<sequence>MQSADEGVLAVEKPHFFLGRPAYDPAILLKIILLAYSKGITSSREIAWCCRTNIIFMALSCQSAPHFTTIADFISGRPEAIATLFEQVLLICDEQGLLGHELFAIDGCKMPSNASKEWSGTHKELAAKRDKIKKQIAYHTEKHQQQDLLDQAHDDDEIQLQQKRHLQAIETLNQAADKIDDFLDNNEPRMGKGKRKTEVKSNVTANESASAETVYSNTTA</sequence>
<reference evidence="3" key="1">
    <citation type="submission" date="2020-01" db="EMBL/GenBank/DDBJ databases">
        <authorList>
            <person name="Meier V. D."/>
            <person name="Meier V D."/>
        </authorList>
    </citation>
    <scope>NUCLEOTIDE SEQUENCE</scope>
    <source>
        <strain evidence="3">HLG_WM_MAG_09</strain>
    </source>
</reference>
<dbReference type="EMBL" id="CACVAT010000214">
    <property type="protein sequence ID" value="CAA6813858.1"/>
    <property type="molecule type" value="Genomic_DNA"/>
</dbReference>
<feature type="domain" description="Transposase InsH N-terminal" evidence="2">
    <location>
        <begin position="18"/>
        <end position="74"/>
    </location>
</feature>
<dbReference type="PANTHER" id="PTHR33408">
    <property type="entry name" value="TRANSPOSASE"/>
    <property type="match status" value="1"/>
</dbReference>
<gene>
    <name evidence="3" type="ORF">HELGO_WM87034</name>
</gene>